<reference evidence="2" key="1">
    <citation type="submission" date="2018-05" db="EMBL/GenBank/DDBJ databases">
        <authorList>
            <person name="Lanie J.A."/>
            <person name="Ng W.-L."/>
            <person name="Kazmierczak K.M."/>
            <person name="Andrzejewski T.M."/>
            <person name="Davidsen T.M."/>
            <person name="Wayne K.J."/>
            <person name="Tettelin H."/>
            <person name="Glass J.I."/>
            <person name="Rusch D."/>
            <person name="Podicherti R."/>
            <person name="Tsui H.-C.T."/>
            <person name="Winkler M.E."/>
        </authorList>
    </citation>
    <scope>NUCLEOTIDE SEQUENCE</scope>
</reference>
<name>A0A382LNU2_9ZZZZ</name>
<sequence length="55" mass="5763">MLIVKNADSYIIFSSRSLSASNLPESASSSPSMISHCRSLAGTNSSDRVRAGDTS</sequence>
<proteinExistence type="predicted"/>
<gene>
    <name evidence="2" type="ORF">METZ01_LOCUS291328</name>
</gene>
<feature type="non-terminal residue" evidence="2">
    <location>
        <position position="55"/>
    </location>
</feature>
<organism evidence="2">
    <name type="scientific">marine metagenome</name>
    <dbReference type="NCBI Taxonomy" id="408172"/>
    <lineage>
        <taxon>unclassified sequences</taxon>
        <taxon>metagenomes</taxon>
        <taxon>ecological metagenomes</taxon>
    </lineage>
</organism>
<feature type="region of interest" description="Disordered" evidence="1">
    <location>
        <begin position="19"/>
        <end position="55"/>
    </location>
</feature>
<evidence type="ECO:0000313" key="2">
    <source>
        <dbReference type="EMBL" id="SVC38474.1"/>
    </source>
</evidence>
<dbReference type="AlphaFoldDB" id="A0A382LNU2"/>
<protein>
    <submittedName>
        <fullName evidence="2">Uncharacterized protein</fullName>
    </submittedName>
</protein>
<accession>A0A382LNU2</accession>
<evidence type="ECO:0000256" key="1">
    <source>
        <dbReference type="SAM" id="MobiDB-lite"/>
    </source>
</evidence>
<feature type="compositionally biased region" description="Low complexity" evidence="1">
    <location>
        <begin position="19"/>
        <end position="32"/>
    </location>
</feature>
<dbReference type="EMBL" id="UINC01088342">
    <property type="protein sequence ID" value="SVC38474.1"/>
    <property type="molecule type" value="Genomic_DNA"/>
</dbReference>